<evidence type="ECO:0000259" key="1">
    <source>
        <dbReference type="Pfam" id="PF13173"/>
    </source>
</evidence>
<protein>
    <recommendedName>
        <fullName evidence="5">AAA+ ATPase domain-containing protein</fullName>
    </recommendedName>
</protein>
<dbReference type="InterPro" id="IPR025420">
    <property type="entry name" value="DUF4143"/>
</dbReference>
<dbReference type="SUPFAM" id="SSF52540">
    <property type="entry name" value="P-loop containing nucleoside triphosphate hydrolases"/>
    <property type="match status" value="1"/>
</dbReference>
<sequence>MTRKRTKITEKDLSSEPEILRILYQHNPWWMDKPIPDIKLKKFKQSDYFYLEQELENNKITAVIGARQVGKTTMLYQLIEKLLSNNKPQNVFFLSLDDQYLKITLQNLNKIFEIYALNIIKIPLDELKQRVYFFLDEIQTVQDWEIILKRWYDLGYKIKFIISGSSSMNILQGTSESLVGRIKPQTVLPMKFLEYIRLKEQNKLGELTNATNLEMRRALKHSIIQNKAKPFYKACTVASKLFSPFKDKMMVYLNQYVIKGGYPEIAFIDNMALCAENLRNYLHLTLYKDIMRTGKIRDPVALENLVSILAKESSQIINHTNIAKNLDLKRETLNTYLYLLKTVYLISESEFYSKSRVKRIRKEKKVYVNDIGIRNMAASALDDQILTDSTEVGKMIETVIADHTKRLKFNLEQNYSPPLFYWREKYEVDIILDLLQKPLPIEVKYREQIQESDLRGLNSFKENFKVPMSLVLTKDHLEMDGSTIFMPSWLYMIMC</sequence>
<dbReference type="AlphaFoldDB" id="A0A2H1FHI0"/>
<evidence type="ECO:0008006" key="5">
    <source>
        <dbReference type="Google" id="ProtNLM"/>
    </source>
</evidence>
<accession>A0A2H1FHI0</accession>
<name>A0A2H1FHI0_9ARCH</name>
<dbReference type="PANTHER" id="PTHR33295:SF8">
    <property type="entry name" value="AAA+ ATPASE DOMAIN-CONTAINING PROTEIN"/>
    <property type="match status" value="1"/>
</dbReference>
<feature type="domain" description="DUF4143" evidence="2">
    <location>
        <begin position="288"/>
        <end position="446"/>
    </location>
</feature>
<proteinExistence type="predicted"/>
<evidence type="ECO:0000259" key="2">
    <source>
        <dbReference type="Pfam" id="PF13635"/>
    </source>
</evidence>
<dbReference type="Gene3D" id="3.40.50.300">
    <property type="entry name" value="P-loop containing nucleotide triphosphate hydrolases"/>
    <property type="match status" value="1"/>
</dbReference>
<dbReference type="PANTHER" id="PTHR33295">
    <property type="entry name" value="ATPASE"/>
    <property type="match status" value="1"/>
</dbReference>
<dbReference type="Pfam" id="PF13635">
    <property type="entry name" value="DUF4143"/>
    <property type="match status" value="1"/>
</dbReference>
<evidence type="ECO:0000313" key="4">
    <source>
        <dbReference type="Proteomes" id="UP000230607"/>
    </source>
</evidence>
<feature type="domain" description="AAA" evidence="1">
    <location>
        <begin position="57"/>
        <end position="195"/>
    </location>
</feature>
<dbReference type="OrthoDB" id="371918at2157"/>
<dbReference type="InterPro" id="IPR027417">
    <property type="entry name" value="P-loop_NTPase"/>
</dbReference>
<keyword evidence="4" id="KW-1185">Reference proteome</keyword>
<organism evidence="3 4">
    <name type="scientific">Candidatus Nitrosotalea okcheonensis</name>
    <dbReference type="NCBI Taxonomy" id="1903276"/>
    <lineage>
        <taxon>Archaea</taxon>
        <taxon>Nitrososphaerota</taxon>
        <taxon>Nitrososphaeria</taxon>
        <taxon>Nitrosotaleales</taxon>
        <taxon>Nitrosotaleaceae</taxon>
        <taxon>Nitrosotalea</taxon>
    </lineage>
</organism>
<dbReference type="Proteomes" id="UP000230607">
    <property type="component" value="Chromosome 1"/>
</dbReference>
<gene>
    <name evidence="3" type="ORF">NCS_30070</name>
</gene>
<dbReference type="EMBL" id="LT841358">
    <property type="protein sequence ID" value="SMH72230.1"/>
    <property type="molecule type" value="Genomic_DNA"/>
</dbReference>
<evidence type="ECO:0000313" key="3">
    <source>
        <dbReference type="EMBL" id="SMH72230.1"/>
    </source>
</evidence>
<dbReference type="Pfam" id="PF13173">
    <property type="entry name" value="AAA_14"/>
    <property type="match status" value="1"/>
</dbReference>
<reference evidence="4" key="1">
    <citation type="submission" date="2017-03" db="EMBL/GenBank/DDBJ databases">
        <authorList>
            <person name="Herbold C."/>
        </authorList>
    </citation>
    <scope>NUCLEOTIDE SEQUENCE [LARGE SCALE GENOMIC DNA]</scope>
</reference>
<dbReference type="InterPro" id="IPR041682">
    <property type="entry name" value="AAA_14"/>
</dbReference>
<dbReference type="RefSeq" id="WP_162287761.1">
    <property type="nucleotide sequence ID" value="NZ_LT841358.1"/>
</dbReference>